<organism evidence="2 3">
    <name type="scientific">Maribacter polysiphoniae</name>
    <dbReference type="NCBI Taxonomy" id="429344"/>
    <lineage>
        <taxon>Bacteria</taxon>
        <taxon>Pseudomonadati</taxon>
        <taxon>Bacteroidota</taxon>
        <taxon>Flavobacteriia</taxon>
        <taxon>Flavobacteriales</taxon>
        <taxon>Flavobacteriaceae</taxon>
        <taxon>Maribacter</taxon>
    </lineage>
</organism>
<dbReference type="GO" id="GO:0003677">
    <property type="term" value="F:DNA binding"/>
    <property type="evidence" value="ECO:0007669"/>
    <property type="project" value="InterPro"/>
</dbReference>
<dbReference type="Pfam" id="PF13148">
    <property type="entry name" value="DUF3987"/>
    <property type="match status" value="2"/>
</dbReference>
<gene>
    <name evidence="1" type="ORF">HZY62_21555</name>
    <name evidence="2" type="ORF">LX92_04318</name>
</gene>
<evidence type="ECO:0000313" key="2">
    <source>
        <dbReference type="EMBL" id="PWK18444.1"/>
    </source>
</evidence>
<dbReference type="InterPro" id="IPR010982">
    <property type="entry name" value="Lambda_DNA-bd_dom_sf"/>
</dbReference>
<dbReference type="EMBL" id="JACWLN010000019">
    <property type="protein sequence ID" value="MBD1263188.1"/>
    <property type="molecule type" value="Genomic_DNA"/>
</dbReference>
<evidence type="ECO:0000313" key="4">
    <source>
        <dbReference type="Proteomes" id="UP000651837"/>
    </source>
</evidence>
<sequence>MIFNKLPLDEKSDQNKRLARKKLEEIIDKLPSAYSEIVEQAFLHKRIPKEYMLASILFAFSNAAGLAFKVEHNGYENYANLFFALIGSRGDSKSPAMSLATTTLNDFDNEGYSKYLKEKKEANDNVDSTNDIINIKRKQLLIQNATIEAAMFIHNQNPYSIGLFVDELYGLIEKMGNNNNNEGANWRSFLLQGFTNHHIDVGRKTTESYRMSKSYPTILGSIQHQFIPKMFANGNLESGFIDRILFTTPLTSNNKLSKGFIAPFVIDNYNNSLKTLLDYRKHMESEKKDFTIPFEKDAEDMLNDYLQRLIYEKDSLPSLQEEYNAKMQISIYKLIILVHLMSNSMNKDYQSKITAKTVDLAILINEFYFINFKIVLGFKSNDIDNKIFNKELIKRAKRNNASQKQVVELTGISKSQVSKLWNNKSSGNWKPETNL</sequence>
<dbReference type="AlphaFoldDB" id="A0A316DJR3"/>
<proteinExistence type="predicted"/>
<comment type="caution">
    <text evidence="2">The sequence shown here is derived from an EMBL/GenBank/DDBJ whole genome shotgun (WGS) entry which is preliminary data.</text>
</comment>
<reference evidence="2 3" key="1">
    <citation type="submission" date="2018-05" db="EMBL/GenBank/DDBJ databases">
        <title>Genomic Encyclopedia of Archaeal and Bacterial Type Strains, Phase II (KMG-II): from individual species to whole genera.</title>
        <authorList>
            <person name="Goeker M."/>
        </authorList>
    </citation>
    <scope>NUCLEOTIDE SEQUENCE [LARGE SCALE GENOMIC DNA]</scope>
    <source>
        <strain evidence="2 3">DSM 23514</strain>
    </source>
</reference>
<evidence type="ECO:0000313" key="3">
    <source>
        <dbReference type="Proteomes" id="UP000245667"/>
    </source>
</evidence>
<name>A0A316DJR3_9FLAO</name>
<keyword evidence="4" id="KW-1185">Reference proteome</keyword>
<dbReference type="RefSeq" id="WP_109654950.1">
    <property type="nucleotide sequence ID" value="NZ_JACWLN010000019.1"/>
</dbReference>
<reference evidence="1 4" key="2">
    <citation type="submission" date="2020-07" db="EMBL/GenBank/DDBJ databases">
        <title>The draft genome sequence of Maribacter polysiphoniae KCTC 22021.</title>
        <authorList>
            <person name="Mu L."/>
        </authorList>
    </citation>
    <scope>NUCLEOTIDE SEQUENCE [LARGE SCALE GENOMIC DNA]</scope>
    <source>
        <strain evidence="1 4">KCTC 22021</strain>
    </source>
</reference>
<dbReference type="Proteomes" id="UP000245667">
    <property type="component" value="Unassembled WGS sequence"/>
</dbReference>
<accession>A0A316DJR3</accession>
<dbReference type="OrthoDB" id="2781056at2"/>
<dbReference type="Proteomes" id="UP000651837">
    <property type="component" value="Unassembled WGS sequence"/>
</dbReference>
<dbReference type="InterPro" id="IPR025048">
    <property type="entry name" value="DUF3987"/>
</dbReference>
<dbReference type="EMBL" id="QGGQ01000017">
    <property type="protein sequence ID" value="PWK18444.1"/>
    <property type="molecule type" value="Genomic_DNA"/>
</dbReference>
<protein>
    <submittedName>
        <fullName evidence="1">DUF3987 domain-containing protein</fullName>
    </submittedName>
    <submittedName>
        <fullName evidence="2">Uncharacterized protein DUF3987</fullName>
    </submittedName>
</protein>
<evidence type="ECO:0000313" key="1">
    <source>
        <dbReference type="EMBL" id="MBD1263188.1"/>
    </source>
</evidence>
<dbReference type="SUPFAM" id="SSF47413">
    <property type="entry name" value="lambda repressor-like DNA-binding domains"/>
    <property type="match status" value="1"/>
</dbReference>